<dbReference type="SMART" id="SM00418">
    <property type="entry name" value="HTH_ARSR"/>
    <property type="match status" value="1"/>
</dbReference>
<dbReference type="PRINTS" id="PR00778">
    <property type="entry name" value="HTHARSR"/>
</dbReference>
<accession>A0ABY8JBI0</accession>
<dbReference type="NCBIfam" id="NF033788">
    <property type="entry name" value="HTH_metalloreg"/>
    <property type="match status" value="1"/>
</dbReference>
<dbReference type="InterPro" id="IPR011991">
    <property type="entry name" value="ArsR-like_HTH"/>
</dbReference>
<organism evidence="2 3">
    <name type="scientific">Bradyrhizobium brasilense</name>
    <dbReference type="NCBI Taxonomy" id="1419277"/>
    <lineage>
        <taxon>Bacteria</taxon>
        <taxon>Pseudomonadati</taxon>
        <taxon>Pseudomonadota</taxon>
        <taxon>Alphaproteobacteria</taxon>
        <taxon>Hyphomicrobiales</taxon>
        <taxon>Nitrobacteraceae</taxon>
        <taxon>Bradyrhizobium</taxon>
    </lineage>
</organism>
<sequence>MDEVFKALADASRRTLLDRLHDQNGQTLGELCDGLDMTRQAVTKHLVILEEANVVTTIKHGREKLHYLNPVPIHQIGERWIRKFERGKLAALSELKRQLEKRDE</sequence>
<dbReference type="CDD" id="cd00090">
    <property type="entry name" value="HTH_ARSR"/>
    <property type="match status" value="1"/>
</dbReference>
<dbReference type="Proteomes" id="UP001221546">
    <property type="component" value="Chromosome"/>
</dbReference>
<evidence type="ECO:0000259" key="1">
    <source>
        <dbReference type="PROSITE" id="PS50987"/>
    </source>
</evidence>
<protein>
    <submittedName>
        <fullName evidence="2">Metalloregulator ArsR/SmtB family transcription factor</fullName>
    </submittedName>
</protein>
<dbReference type="Gene3D" id="1.10.10.10">
    <property type="entry name" value="Winged helix-like DNA-binding domain superfamily/Winged helix DNA-binding domain"/>
    <property type="match status" value="1"/>
</dbReference>
<dbReference type="EMBL" id="CP121646">
    <property type="protein sequence ID" value="WFU62915.1"/>
    <property type="molecule type" value="Genomic_DNA"/>
</dbReference>
<dbReference type="InterPro" id="IPR001845">
    <property type="entry name" value="HTH_ArsR_DNA-bd_dom"/>
</dbReference>
<feature type="domain" description="HTH arsR-type" evidence="1">
    <location>
        <begin position="1"/>
        <end position="88"/>
    </location>
</feature>
<keyword evidence="3" id="KW-1185">Reference proteome</keyword>
<dbReference type="InterPro" id="IPR036390">
    <property type="entry name" value="WH_DNA-bd_sf"/>
</dbReference>
<dbReference type="Pfam" id="PF12840">
    <property type="entry name" value="HTH_20"/>
    <property type="match status" value="1"/>
</dbReference>
<dbReference type="SUPFAM" id="SSF46785">
    <property type="entry name" value="Winged helix' DNA-binding domain"/>
    <property type="match status" value="1"/>
</dbReference>
<name>A0ABY8JBI0_9BRAD</name>
<proteinExistence type="predicted"/>
<dbReference type="PANTHER" id="PTHR38600:SF1">
    <property type="entry name" value="TRANSCRIPTIONAL REGULATORY PROTEIN"/>
    <property type="match status" value="1"/>
</dbReference>
<reference evidence="2 3" key="1">
    <citation type="submission" date="2023-04" db="EMBL/GenBank/DDBJ databases">
        <title>Australian commercial rhizobial inoculants.</title>
        <authorList>
            <person name="Kohlmeier M.G."/>
            <person name="O'Hara G.W."/>
            <person name="Colombi E."/>
            <person name="Ramsay J.P."/>
            <person name="Terpolilli J."/>
        </authorList>
    </citation>
    <scope>NUCLEOTIDE SEQUENCE [LARGE SCALE GENOMIC DNA]</scope>
    <source>
        <strain evidence="2 3">CB627</strain>
    </source>
</reference>
<evidence type="ECO:0000313" key="3">
    <source>
        <dbReference type="Proteomes" id="UP001221546"/>
    </source>
</evidence>
<dbReference type="RefSeq" id="WP_076827969.1">
    <property type="nucleotide sequence ID" value="NZ_CP121646.1"/>
</dbReference>
<dbReference type="PANTHER" id="PTHR38600">
    <property type="entry name" value="TRANSCRIPTIONAL REGULATORY PROTEIN"/>
    <property type="match status" value="1"/>
</dbReference>
<evidence type="ECO:0000313" key="2">
    <source>
        <dbReference type="EMBL" id="WFU62915.1"/>
    </source>
</evidence>
<dbReference type="InterPro" id="IPR036388">
    <property type="entry name" value="WH-like_DNA-bd_sf"/>
</dbReference>
<dbReference type="PROSITE" id="PS50987">
    <property type="entry name" value="HTH_ARSR_2"/>
    <property type="match status" value="1"/>
</dbReference>
<gene>
    <name evidence="2" type="ORF">QA636_36745</name>
</gene>